<comment type="caution">
    <text evidence="8">The sequence shown here is derived from an EMBL/GenBank/DDBJ whole genome shotgun (WGS) entry which is preliminary data.</text>
</comment>
<dbReference type="RefSeq" id="WP_027828381.1">
    <property type="nucleotide sequence ID" value="NZ_AUEH01000018.1"/>
</dbReference>
<protein>
    <recommendedName>
        <fullName evidence="6">Putative aliphatic sulfonates-binding protein</fullName>
    </recommendedName>
</protein>
<feature type="domain" description="Solute-binding protein family 3/N-terminal" evidence="7">
    <location>
        <begin position="39"/>
        <end position="281"/>
    </location>
</feature>
<evidence type="ECO:0000256" key="3">
    <source>
        <dbReference type="ARBA" id="ARBA00022448"/>
    </source>
</evidence>
<evidence type="ECO:0000313" key="8">
    <source>
        <dbReference type="EMBL" id="KRM29734.1"/>
    </source>
</evidence>
<reference evidence="8 9" key="1">
    <citation type="journal article" date="2015" name="Genome Announc.">
        <title>Expanding the biotechnology potential of lactobacilli through comparative genomics of 213 strains and associated genera.</title>
        <authorList>
            <person name="Sun Z."/>
            <person name="Harris H.M."/>
            <person name="McCann A."/>
            <person name="Guo C."/>
            <person name="Argimon S."/>
            <person name="Zhang W."/>
            <person name="Yang X."/>
            <person name="Jeffery I.B."/>
            <person name="Cooney J.C."/>
            <person name="Kagawa T.F."/>
            <person name="Liu W."/>
            <person name="Song Y."/>
            <person name="Salvetti E."/>
            <person name="Wrobel A."/>
            <person name="Rasinkangas P."/>
            <person name="Parkhill J."/>
            <person name="Rea M.C."/>
            <person name="O'Sullivan O."/>
            <person name="Ritari J."/>
            <person name="Douillard F.P."/>
            <person name="Paul Ross R."/>
            <person name="Yang R."/>
            <person name="Briner A.E."/>
            <person name="Felis G.E."/>
            <person name="de Vos W.M."/>
            <person name="Barrangou R."/>
            <person name="Klaenhammer T.R."/>
            <person name="Caufield P.W."/>
            <person name="Cui Y."/>
            <person name="Zhang H."/>
            <person name="O'Toole P.W."/>
        </authorList>
    </citation>
    <scope>NUCLEOTIDE SEQUENCE [LARGE SCALE GENOMIC DNA]</scope>
    <source>
        <strain evidence="8 9">DSM 16991</strain>
    </source>
</reference>
<evidence type="ECO:0000256" key="1">
    <source>
        <dbReference type="ARBA" id="ARBA00004418"/>
    </source>
</evidence>
<evidence type="ECO:0000256" key="6">
    <source>
        <dbReference type="ARBA" id="ARBA00070228"/>
    </source>
</evidence>
<dbReference type="SMART" id="SM00062">
    <property type="entry name" value="PBPb"/>
    <property type="match status" value="1"/>
</dbReference>
<dbReference type="NCBIfam" id="TIGR01728">
    <property type="entry name" value="SsuA_fam"/>
    <property type="match status" value="1"/>
</dbReference>
<evidence type="ECO:0000256" key="4">
    <source>
        <dbReference type="ARBA" id="ARBA00022729"/>
    </source>
</evidence>
<accession>A0A0R1XRQ9</accession>
<comment type="similarity">
    <text evidence="2">Belongs to the bacterial solute-binding protein SsuA/TauA family.</text>
</comment>
<comment type="function">
    <text evidence="5">Part of a binding-protein-dependent transport system for aliphatic sulfonates. Putative binding protein.</text>
</comment>
<dbReference type="Gene3D" id="3.40.190.10">
    <property type="entry name" value="Periplasmic binding protein-like II"/>
    <property type="match status" value="2"/>
</dbReference>
<evidence type="ECO:0000313" key="9">
    <source>
        <dbReference type="Proteomes" id="UP000050949"/>
    </source>
</evidence>
<dbReference type="InterPro" id="IPR015168">
    <property type="entry name" value="SsuA/THI5"/>
</dbReference>
<evidence type="ECO:0000256" key="5">
    <source>
        <dbReference type="ARBA" id="ARBA00055538"/>
    </source>
</evidence>
<dbReference type="GO" id="GO:0042626">
    <property type="term" value="F:ATPase-coupled transmembrane transporter activity"/>
    <property type="evidence" value="ECO:0007669"/>
    <property type="project" value="InterPro"/>
</dbReference>
<sequence length="323" mass="34639">MKHKRIRLALLLIGLLAWLSVAFYGYRQVHADSSSSLTTVTIGYQKGDPVDISRQRGELVKKMKAKGYKVVFKEFQNGAALMTALKAGSIDYARAGDTPPVTAQATGTQIAYIAAGATKEYGTGILVGKNSGITTLSQLKGKKIAYTSGTATQSLIIKALKKAGLTTSDVALVDMSQSAASVAFAKGQVDAWVTWDPYTATAQVQNNAVLLTNGTGLTKNRDFLISTQTYAASHTTVSKYLVSCLSDDMTWAQNHKSALVTMLSKTLGLSKTIVEKTVNRRTFSMQALTNTSSIVQEQQAIADLLYTEGVIKTKVTVKSAFLT</sequence>
<comment type="subcellular location">
    <subcellularLocation>
        <location evidence="1">Periplasm</location>
    </subcellularLocation>
</comment>
<keyword evidence="3" id="KW-0813">Transport</keyword>
<dbReference type="eggNOG" id="COG0715">
    <property type="taxonomic scope" value="Bacteria"/>
</dbReference>
<dbReference type="InterPro" id="IPR001638">
    <property type="entry name" value="Solute-binding_3/MltF_N"/>
</dbReference>
<gene>
    <name evidence="8" type="ORF">FC91_GL000439</name>
</gene>
<evidence type="ECO:0000256" key="2">
    <source>
        <dbReference type="ARBA" id="ARBA00010742"/>
    </source>
</evidence>
<dbReference type="FunFam" id="3.40.190.10:FF:000050">
    <property type="entry name" value="Sulfonate ABC transporter substrate-binding protein"/>
    <property type="match status" value="1"/>
</dbReference>
<name>A0A0R1XRQ9_9LACO</name>
<dbReference type="SUPFAM" id="SSF53850">
    <property type="entry name" value="Periplasmic binding protein-like II"/>
    <property type="match status" value="1"/>
</dbReference>
<keyword evidence="4" id="KW-0732">Signal</keyword>
<dbReference type="InterPro" id="IPR010067">
    <property type="entry name" value="ABC_SsuA_sub-bd"/>
</dbReference>
<dbReference type="PANTHER" id="PTHR30024">
    <property type="entry name" value="ALIPHATIC SULFONATES-BINDING PROTEIN-RELATED"/>
    <property type="match status" value="1"/>
</dbReference>
<dbReference type="PATRIC" id="fig|1122147.4.peg.457"/>
<dbReference type="Proteomes" id="UP000050949">
    <property type="component" value="Unassembled WGS sequence"/>
</dbReference>
<dbReference type="AlphaFoldDB" id="A0A0R1XRQ9"/>
<dbReference type="EMBL" id="AZFW01000011">
    <property type="protein sequence ID" value="KRM29734.1"/>
    <property type="molecule type" value="Genomic_DNA"/>
</dbReference>
<dbReference type="GO" id="GO:0042597">
    <property type="term" value="C:periplasmic space"/>
    <property type="evidence" value="ECO:0007669"/>
    <property type="project" value="UniProtKB-SubCell"/>
</dbReference>
<proteinExistence type="inferred from homology"/>
<organism evidence="8 9">
    <name type="scientific">Schleiferilactobacillus harbinensis DSM 16991</name>
    <dbReference type="NCBI Taxonomy" id="1122147"/>
    <lineage>
        <taxon>Bacteria</taxon>
        <taxon>Bacillati</taxon>
        <taxon>Bacillota</taxon>
        <taxon>Bacilli</taxon>
        <taxon>Lactobacillales</taxon>
        <taxon>Lactobacillaceae</taxon>
        <taxon>Schleiferilactobacillus</taxon>
    </lineage>
</organism>
<dbReference type="Pfam" id="PF09084">
    <property type="entry name" value="NMT1"/>
    <property type="match status" value="1"/>
</dbReference>
<evidence type="ECO:0000259" key="7">
    <source>
        <dbReference type="SMART" id="SM00062"/>
    </source>
</evidence>
<dbReference type="OrthoDB" id="286202at2"/>
<dbReference type="GO" id="GO:0016020">
    <property type="term" value="C:membrane"/>
    <property type="evidence" value="ECO:0007669"/>
    <property type="project" value="InterPro"/>
</dbReference>
<dbReference type="PANTHER" id="PTHR30024:SF42">
    <property type="entry name" value="ALIPHATIC SULFONATES-BINDING PROTEIN-RELATED"/>
    <property type="match status" value="1"/>
</dbReference>